<keyword evidence="3" id="KW-0862">Zinc</keyword>
<evidence type="ECO:0000256" key="1">
    <source>
        <dbReference type="ARBA" id="ARBA00022723"/>
    </source>
</evidence>
<dbReference type="Pfam" id="PF00622">
    <property type="entry name" value="SPRY"/>
    <property type="match status" value="1"/>
</dbReference>
<dbReference type="SUPFAM" id="SSF57850">
    <property type="entry name" value="RING/U-box"/>
    <property type="match status" value="1"/>
</dbReference>
<dbReference type="PROSITE" id="PS50188">
    <property type="entry name" value="B302_SPRY"/>
    <property type="match status" value="1"/>
</dbReference>
<evidence type="ECO:0000256" key="5">
    <source>
        <dbReference type="SAM" id="Coils"/>
    </source>
</evidence>
<protein>
    <submittedName>
        <fullName evidence="9">Uncharacterized protein</fullName>
    </submittedName>
</protein>
<sequence length="480" mass="55163">MASGSTFPEDDLICPVCCDIYKDPVLLSCGHSFCRRCHQEFWREKGFQECPVCRRVFSKELPPQNFALKSLCEAFSKSKLDSPTALERGSEVFCVLHGEKLKLFCQEDNQPVCLVCRDSKKHKNHDCIPVDEAAQDKKKELKTVLKPLEEKLIVFNTDKQTCNSTAEHIKNQAQHTERKIKEEFEKLHEFLREEEEARIAELREEEEQKSQMMKKKIEEMSRKISSLTDIIREIEEDLRAEDISFLKNYKASMERTQIPLLDPQLVSGGLIDMAKHLGNMPFRVWKKMQEIVKYTPVILDPNTANPQYILSDDLTSVIISEERQQLPDNPERFDPGRFVLGSEGFNSGTHSWDVEVGDSTHWFVGVVTESVQRKGRVIFIGCRISYNKGKYRAVSPSGSVILQTLRRKPQRVRVQLDSDRGELSFSDPDNSTHLHTFTHTFTERLFPCLLNVSNVVPLRILPVKVSIQMLDTLPPTGHNQ</sequence>
<dbReference type="InterPro" id="IPR001841">
    <property type="entry name" value="Znf_RING"/>
</dbReference>
<keyword evidence="10" id="KW-1185">Reference proteome</keyword>
<keyword evidence="1" id="KW-0479">Metal-binding</keyword>
<proteinExistence type="predicted"/>
<dbReference type="InterPro" id="IPR027370">
    <property type="entry name" value="Znf-RING_euk"/>
</dbReference>
<dbReference type="STRING" id="8010.ENSELUP00000011821"/>
<dbReference type="SUPFAM" id="SSF49899">
    <property type="entry name" value="Concanavalin A-like lectins/glucanases"/>
    <property type="match status" value="1"/>
</dbReference>
<dbReference type="Pfam" id="PF13445">
    <property type="entry name" value="zf-RING_UBOX"/>
    <property type="match status" value="1"/>
</dbReference>
<dbReference type="InterPro" id="IPR000315">
    <property type="entry name" value="Znf_B-box"/>
</dbReference>
<dbReference type="AlphaFoldDB" id="A0A3P8Y556"/>
<dbReference type="InterPro" id="IPR006574">
    <property type="entry name" value="PRY"/>
</dbReference>
<evidence type="ECO:0000313" key="10">
    <source>
        <dbReference type="Proteomes" id="UP000265140"/>
    </source>
</evidence>
<dbReference type="OMA" id="CYDPFRE"/>
<reference evidence="10" key="1">
    <citation type="journal article" date="2014" name="PLoS ONE">
        <title>The genome and linkage map of the northern pike (Esox lucius): conserved synteny revealed between the salmonid sister group and the Neoteleostei.</title>
        <authorList>
            <person name="Rondeau E.B."/>
            <person name="Minkley D.R."/>
            <person name="Leong J.S."/>
            <person name="Messmer A.M."/>
            <person name="Jantzen J.R."/>
            <person name="von Schalburg K.R."/>
            <person name="Lemon C."/>
            <person name="Bird N.H."/>
            <person name="Koop B.F."/>
        </authorList>
    </citation>
    <scope>NUCLEOTIDE SEQUENCE</scope>
</reference>
<dbReference type="Bgee" id="ENSELUG00000012243">
    <property type="expression patterns" value="Expressed in pharyngeal gill and 6 other cell types or tissues"/>
</dbReference>
<reference evidence="9" key="3">
    <citation type="submission" date="2025-08" db="UniProtKB">
        <authorList>
            <consortium name="Ensembl"/>
        </authorList>
    </citation>
    <scope>IDENTIFICATION</scope>
</reference>
<reference evidence="9" key="4">
    <citation type="submission" date="2025-09" db="UniProtKB">
        <authorList>
            <consortium name="Ensembl"/>
        </authorList>
    </citation>
    <scope>IDENTIFICATION</scope>
</reference>
<dbReference type="InterPro" id="IPR050143">
    <property type="entry name" value="TRIM/RBCC"/>
</dbReference>
<dbReference type="InterPro" id="IPR013083">
    <property type="entry name" value="Znf_RING/FYVE/PHD"/>
</dbReference>
<reference evidence="9" key="2">
    <citation type="submission" date="2020-02" db="EMBL/GenBank/DDBJ databases">
        <title>Esox lucius (northern pike) genome, fEsoLuc1, primary haplotype.</title>
        <authorList>
            <person name="Myers G."/>
            <person name="Karagic N."/>
            <person name="Meyer A."/>
            <person name="Pippel M."/>
            <person name="Reichard M."/>
            <person name="Winkler S."/>
            <person name="Tracey A."/>
            <person name="Sims Y."/>
            <person name="Howe K."/>
            <person name="Rhie A."/>
            <person name="Formenti G."/>
            <person name="Durbin R."/>
            <person name="Fedrigo O."/>
            <person name="Jarvis E.D."/>
        </authorList>
    </citation>
    <scope>NUCLEOTIDE SEQUENCE [LARGE SCALE GENOMIC DNA]</scope>
</reference>
<evidence type="ECO:0000259" key="6">
    <source>
        <dbReference type="PROSITE" id="PS50089"/>
    </source>
</evidence>
<dbReference type="RefSeq" id="XP_019900894.2">
    <property type="nucleotide sequence ID" value="XM_020045335.3"/>
</dbReference>
<dbReference type="CDD" id="cd12893">
    <property type="entry name" value="SPRY_PRY_TRIM35"/>
    <property type="match status" value="1"/>
</dbReference>
<dbReference type="Ensembl" id="ENSELUT00000019957.3">
    <property type="protein sequence ID" value="ENSELUP00000011821.2"/>
    <property type="gene ID" value="ENSELUG00000012243.3"/>
</dbReference>
<dbReference type="InterPro" id="IPR003879">
    <property type="entry name" value="Butyrophylin_SPRY"/>
</dbReference>
<name>A0A3P8Y556_ESOLU</name>
<evidence type="ECO:0000256" key="4">
    <source>
        <dbReference type="PROSITE-ProRule" id="PRU00024"/>
    </source>
</evidence>
<dbReference type="GO" id="GO:0008270">
    <property type="term" value="F:zinc ion binding"/>
    <property type="evidence" value="ECO:0007669"/>
    <property type="project" value="UniProtKB-KW"/>
</dbReference>
<dbReference type="SMART" id="SM00184">
    <property type="entry name" value="RING"/>
    <property type="match status" value="1"/>
</dbReference>
<dbReference type="Proteomes" id="UP000265140">
    <property type="component" value="Chromosome 3"/>
</dbReference>
<evidence type="ECO:0000259" key="8">
    <source>
        <dbReference type="PROSITE" id="PS50188"/>
    </source>
</evidence>
<dbReference type="InterPro" id="IPR001870">
    <property type="entry name" value="B30.2/SPRY"/>
</dbReference>
<dbReference type="Pfam" id="PF13765">
    <property type="entry name" value="PRY"/>
    <property type="match status" value="1"/>
</dbReference>
<dbReference type="Gene3D" id="3.30.160.60">
    <property type="entry name" value="Classic Zinc Finger"/>
    <property type="match status" value="1"/>
</dbReference>
<evidence type="ECO:0000256" key="2">
    <source>
        <dbReference type="ARBA" id="ARBA00022771"/>
    </source>
</evidence>
<dbReference type="OrthoDB" id="9049620at2759"/>
<accession>A0A3P8Y556</accession>
<evidence type="ECO:0000256" key="3">
    <source>
        <dbReference type="ARBA" id="ARBA00022833"/>
    </source>
</evidence>
<dbReference type="SUPFAM" id="SSF57845">
    <property type="entry name" value="B-box zinc-binding domain"/>
    <property type="match status" value="1"/>
</dbReference>
<dbReference type="PRINTS" id="PR01407">
    <property type="entry name" value="BUTYPHLNCDUF"/>
</dbReference>
<keyword evidence="5" id="KW-0175">Coiled coil</keyword>
<dbReference type="KEGG" id="els:105007188"/>
<feature type="domain" description="B30.2/SPRY" evidence="8">
    <location>
        <begin position="277"/>
        <end position="467"/>
    </location>
</feature>
<dbReference type="PROSITE" id="PS50119">
    <property type="entry name" value="ZF_BBOX"/>
    <property type="match status" value="1"/>
</dbReference>
<dbReference type="GeneID" id="105007188"/>
<dbReference type="SMART" id="SM00449">
    <property type="entry name" value="SPRY"/>
    <property type="match status" value="1"/>
</dbReference>
<organism evidence="9 10">
    <name type="scientific">Esox lucius</name>
    <name type="common">Northern pike</name>
    <dbReference type="NCBI Taxonomy" id="8010"/>
    <lineage>
        <taxon>Eukaryota</taxon>
        <taxon>Metazoa</taxon>
        <taxon>Chordata</taxon>
        <taxon>Craniata</taxon>
        <taxon>Vertebrata</taxon>
        <taxon>Euteleostomi</taxon>
        <taxon>Actinopterygii</taxon>
        <taxon>Neopterygii</taxon>
        <taxon>Teleostei</taxon>
        <taxon>Protacanthopterygii</taxon>
        <taxon>Esociformes</taxon>
        <taxon>Esocidae</taxon>
        <taxon>Esox</taxon>
    </lineage>
</organism>
<dbReference type="InParanoid" id="A0A3P8Y556"/>
<feature type="domain" description="B box-type" evidence="7">
    <location>
        <begin position="89"/>
        <end position="130"/>
    </location>
</feature>
<dbReference type="PANTHER" id="PTHR24103">
    <property type="entry name" value="E3 UBIQUITIN-PROTEIN LIGASE TRIM"/>
    <property type="match status" value="1"/>
</dbReference>
<evidence type="ECO:0000259" key="7">
    <source>
        <dbReference type="PROSITE" id="PS50119"/>
    </source>
</evidence>
<dbReference type="PROSITE" id="PS50089">
    <property type="entry name" value="ZF_RING_2"/>
    <property type="match status" value="1"/>
</dbReference>
<dbReference type="SMART" id="SM00589">
    <property type="entry name" value="PRY"/>
    <property type="match status" value="1"/>
</dbReference>
<dbReference type="SMART" id="SM00336">
    <property type="entry name" value="BBOX"/>
    <property type="match status" value="1"/>
</dbReference>
<dbReference type="InterPro" id="IPR013320">
    <property type="entry name" value="ConA-like_dom_sf"/>
</dbReference>
<dbReference type="InterPro" id="IPR043136">
    <property type="entry name" value="B30.2/SPRY_sf"/>
</dbReference>
<dbReference type="Gene3D" id="2.60.120.920">
    <property type="match status" value="1"/>
</dbReference>
<dbReference type="InterPro" id="IPR003877">
    <property type="entry name" value="SPRY_dom"/>
</dbReference>
<dbReference type="GeneTree" id="ENSGT00970000193390"/>
<keyword evidence="2 4" id="KW-0863">Zinc-finger</keyword>
<dbReference type="Pfam" id="PF00643">
    <property type="entry name" value="zf-B_box"/>
    <property type="match status" value="1"/>
</dbReference>
<feature type="coiled-coil region" evidence="5">
    <location>
        <begin position="166"/>
        <end position="237"/>
    </location>
</feature>
<evidence type="ECO:0000313" key="9">
    <source>
        <dbReference type="Ensembl" id="ENSELUP00000011821.2"/>
    </source>
</evidence>
<dbReference type="Gene3D" id="3.30.40.10">
    <property type="entry name" value="Zinc/RING finger domain, C3HC4 (zinc finger)"/>
    <property type="match status" value="1"/>
</dbReference>
<feature type="domain" description="RING-type" evidence="6">
    <location>
        <begin position="14"/>
        <end position="54"/>
    </location>
</feature>